<comment type="caution">
    <text evidence="3">The sequence shown here is derived from an EMBL/GenBank/DDBJ whole genome shotgun (WGS) entry which is preliminary data.</text>
</comment>
<dbReference type="InterPro" id="IPR000182">
    <property type="entry name" value="GNAT_dom"/>
</dbReference>
<dbReference type="PROSITE" id="PS51186">
    <property type="entry name" value="GNAT"/>
    <property type="match status" value="2"/>
</dbReference>
<dbReference type="Proteomes" id="UP000315628">
    <property type="component" value="Unassembled WGS sequence"/>
</dbReference>
<dbReference type="GO" id="GO:0016747">
    <property type="term" value="F:acyltransferase activity, transferring groups other than amino-acyl groups"/>
    <property type="evidence" value="ECO:0007669"/>
    <property type="project" value="InterPro"/>
</dbReference>
<feature type="domain" description="N-acetyltransferase" evidence="2">
    <location>
        <begin position="19"/>
        <end position="192"/>
    </location>
</feature>
<evidence type="ECO:0000313" key="3">
    <source>
        <dbReference type="EMBL" id="TWD14261.1"/>
    </source>
</evidence>
<name>A0A560W9F2_9MICO</name>
<evidence type="ECO:0000256" key="1">
    <source>
        <dbReference type="SAM" id="MobiDB-lite"/>
    </source>
</evidence>
<keyword evidence="3" id="KW-0808">Transferase</keyword>
<dbReference type="InterPro" id="IPR051531">
    <property type="entry name" value="N-acetyltransferase"/>
</dbReference>
<keyword evidence="4" id="KW-1185">Reference proteome</keyword>
<dbReference type="SUPFAM" id="SSF55729">
    <property type="entry name" value="Acyl-CoA N-acyltransferases (Nat)"/>
    <property type="match status" value="2"/>
</dbReference>
<feature type="region of interest" description="Disordered" evidence="1">
    <location>
        <begin position="213"/>
        <end position="235"/>
    </location>
</feature>
<gene>
    <name evidence="3" type="ORF">FB557_1666</name>
</gene>
<dbReference type="InterPro" id="IPR016181">
    <property type="entry name" value="Acyl_CoA_acyltransferase"/>
</dbReference>
<sequence length="381" mass="41730">MSYVTHYPDVVPRLTDGTVVLRAMTEADLPASVEQSTDPETVLWTTVPSPYSLDDAREYLDVIRRGWEEGGDAVFALELANPADGGDPVPFAGLLDVRRRGTASWEVGFATHPAARGRGVMTAALRLAAAWAFEEGAPSLYWYAGVGNWASWRVAWRVGMTWHGTLPQRIAGRDGRSEDAWCASLLPDQPMEPRTPWVVAPVLEGEQVRLRPWRDDDGEGLEPRDDPAHWIPSTGPSMTSADFPAWLERRRSAVASGAVVDWCIADRESDRALGDLDVFVRNGTLDSSDVAEIGYQLTPSARGRGVATEAARLAVSYAVRRVDDGGLGIRRLVAETAADNEASNTVLRRAGFVVWGREHSVDRLPDGSYADALYWELVDES</sequence>
<reference evidence="3 4" key="1">
    <citation type="submission" date="2019-06" db="EMBL/GenBank/DDBJ databases">
        <title>Sequencing the genomes of 1000 actinobacteria strains.</title>
        <authorList>
            <person name="Klenk H.-P."/>
        </authorList>
    </citation>
    <scope>NUCLEOTIDE SEQUENCE [LARGE SCALE GENOMIC DNA]</scope>
    <source>
        <strain evidence="3 4">DSM 18935</strain>
    </source>
</reference>
<feature type="compositionally biased region" description="Basic and acidic residues" evidence="1">
    <location>
        <begin position="213"/>
        <end position="228"/>
    </location>
</feature>
<dbReference type="EMBL" id="VIUW01000003">
    <property type="protein sequence ID" value="TWD14261.1"/>
    <property type="molecule type" value="Genomic_DNA"/>
</dbReference>
<dbReference type="Gene3D" id="3.40.630.30">
    <property type="match status" value="2"/>
</dbReference>
<dbReference type="Pfam" id="PF13302">
    <property type="entry name" value="Acetyltransf_3"/>
    <property type="match status" value="2"/>
</dbReference>
<dbReference type="AlphaFoldDB" id="A0A560W9F2"/>
<protein>
    <submittedName>
        <fullName evidence="3">RimJ/RimL family protein N-acetyltransferase</fullName>
    </submittedName>
</protein>
<evidence type="ECO:0000259" key="2">
    <source>
        <dbReference type="PROSITE" id="PS51186"/>
    </source>
</evidence>
<proteinExistence type="predicted"/>
<dbReference type="PANTHER" id="PTHR43792">
    <property type="entry name" value="GNAT FAMILY, PUTATIVE (AFU_ORTHOLOGUE AFUA_3G00765)-RELATED-RELATED"/>
    <property type="match status" value="1"/>
</dbReference>
<organism evidence="3 4">
    <name type="scientific">Marihabitans asiaticum</name>
    <dbReference type="NCBI Taxonomy" id="415218"/>
    <lineage>
        <taxon>Bacteria</taxon>
        <taxon>Bacillati</taxon>
        <taxon>Actinomycetota</taxon>
        <taxon>Actinomycetes</taxon>
        <taxon>Micrococcales</taxon>
        <taxon>Intrasporangiaceae</taxon>
        <taxon>Marihabitans</taxon>
    </lineage>
</organism>
<accession>A0A560W9F2</accession>
<evidence type="ECO:0000313" key="4">
    <source>
        <dbReference type="Proteomes" id="UP000315628"/>
    </source>
</evidence>
<feature type="domain" description="N-acetyltransferase" evidence="2">
    <location>
        <begin position="208"/>
        <end position="380"/>
    </location>
</feature>